<dbReference type="InterPro" id="IPR036412">
    <property type="entry name" value="HAD-like_sf"/>
</dbReference>
<gene>
    <name evidence="5" type="ORF">QT716_11090</name>
</gene>
<dbReference type="SFLD" id="SFLDG01135">
    <property type="entry name" value="C1.5.6:_HAD__Beta-PGM__Phospha"/>
    <property type="match status" value="1"/>
</dbReference>
<evidence type="ECO:0000256" key="2">
    <source>
        <dbReference type="ARBA" id="ARBA00006171"/>
    </source>
</evidence>
<comment type="caution">
    <text evidence="5">The sequence shown here is derived from an EMBL/GenBank/DDBJ whole genome shotgun (WGS) entry which is preliminary data.</text>
</comment>
<dbReference type="SFLD" id="SFLDG01129">
    <property type="entry name" value="C1.5:_HAD__Beta-PGM__Phosphata"/>
    <property type="match status" value="1"/>
</dbReference>
<dbReference type="EMBL" id="JAUBDH010000006">
    <property type="protein sequence ID" value="MDW0110580.1"/>
    <property type="molecule type" value="Genomic_DNA"/>
</dbReference>
<evidence type="ECO:0000256" key="4">
    <source>
        <dbReference type="ARBA" id="ARBA00022842"/>
    </source>
</evidence>
<evidence type="ECO:0000256" key="3">
    <source>
        <dbReference type="ARBA" id="ARBA00022723"/>
    </source>
</evidence>
<sequence length="222" mass="24964">MKKAVIFDFDGTIIDTESAWFDIYTEILKEQHGFNLTLEEFVKVVGSTDGALFDFIDESLDVPMDRTIFHDQVNSRFETIREQLALRDGFLETAEQLKKRNIKLAVASSSSRNWIEGFLTQYGLLEYFPIIVSADDVDEVKPHPAIYQVALNQLGITADEAIAVEDSYNGSIAAISAGIHCLIIPNDVTRSLTFHEKGQLIESFADFDYSLLENEQEDGIAK</sequence>
<dbReference type="Gene3D" id="1.10.150.240">
    <property type="entry name" value="Putative phosphatase, domain 2"/>
    <property type="match status" value="1"/>
</dbReference>
<organism evidence="5 6">
    <name type="scientific">Sporosarcina aquimarina</name>
    <dbReference type="NCBI Taxonomy" id="114975"/>
    <lineage>
        <taxon>Bacteria</taxon>
        <taxon>Bacillati</taxon>
        <taxon>Bacillota</taxon>
        <taxon>Bacilli</taxon>
        <taxon>Bacillales</taxon>
        <taxon>Caryophanaceae</taxon>
        <taxon>Sporosarcina</taxon>
    </lineage>
</organism>
<dbReference type="SUPFAM" id="SSF56784">
    <property type="entry name" value="HAD-like"/>
    <property type="match status" value="1"/>
</dbReference>
<dbReference type="InterPro" id="IPR023214">
    <property type="entry name" value="HAD_sf"/>
</dbReference>
<dbReference type="GO" id="GO:0016787">
    <property type="term" value="F:hydrolase activity"/>
    <property type="evidence" value="ECO:0007669"/>
    <property type="project" value="UniProtKB-KW"/>
</dbReference>
<accession>A0ABU4G0U2</accession>
<comment type="cofactor">
    <cofactor evidence="1">
        <name>Mg(2+)</name>
        <dbReference type="ChEBI" id="CHEBI:18420"/>
    </cofactor>
</comment>
<name>A0ABU4G0U2_9BACL</name>
<dbReference type="InterPro" id="IPR006439">
    <property type="entry name" value="HAD-SF_hydro_IA"/>
</dbReference>
<keyword evidence="5" id="KW-0378">Hydrolase</keyword>
<evidence type="ECO:0000256" key="1">
    <source>
        <dbReference type="ARBA" id="ARBA00001946"/>
    </source>
</evidence>
<proteinExistence type="inferred from homology"/>
<protein>
    <submittedName>
        <fullName evidence="5">HAD family hydrolase</fullName>
    </submittedName>
</protein>
<evidence type="ECO:0000313" key="6">
    <source>
        <dbReference type="Proteomes" id="UP001280629"/>
    </source>
</evidence>
<dbReference type="SFLD" id="SFLDS00003">
    <property type="entry name" value="Haloacid_Dehalogenase"/>
    <property type="match status" value="1"/>
</dbReference>
<dbReference type="CDD" id="cd16423">
    <property type="entry name" value="HAD_BPGM-like"/>
    <property type="match status" value="1"/>
</dbReference>
<dbReference type="NCBIfam" id="TIGR01509">
    <property type="entry name" value="HAD-SF-IA-v3"/>
    <property type="match status" value="1"/>
</dbReference>
<dbReference type="PANTHER" id="PTHR46193">
    <property type="entry name" value="6-PHOSPHOGLUCONATE PHOSPHATASE"/>
    <property type="match status" value="1"/>
</dbReference>
<reference evidence="5 6" key="1">
    <citation type="submission" date="2023-06" db="EMBL/GenBank/DDBJ databases">
        <title>Sporosarcina sp. nov., isolated from Korean traditional fermented seafood 'Jeotgal'.</title>
        <authorList>
            <person name="Yang A.-I."/>
            <person name="Shin N.-R."/>
        </authorList>
    </citation>
    <scope>NUCLEOTIDE SEQUENCE [LARGE SCALE GENOMIC DNA]</scope>
    <source>
        <strain evidence="5 6">KCTC3840</strain>
    </source>
</reference>
<dbReference type="PRINTS" id="PR00413">
    <property type="entry name" value="HADHALOGNASE"/>
</dbReference>
<dbReference type="PANTHER" id="PTHR46193:SF21">
    <property type="entry name" value="SLL1138 PROTEIN"/>
    <property type="match status" value="1"/>
</dbReference>
<comment type="similarity">
    <text evidence="2">Belongs to the HAD-like hydrolase superfamily. CbbY/CbbZ/Gph/YieH family.</text>
</comment>
<dbReference type="Proteomes" id="UP001280629">
    <property type="component" value="Unassembled WGS sequence"/>
</dbReference>
<dbReference type="InterPro" id="IPR041492">
    <property type="entry name" value="HAD_2"/>
</dbReference>
<keyword evidence="4" id="KW-0460">Magnesium</keyword>
<dbReference type="InterPro" id="IPR051600">
    <property type="entry name" value="Beta-PGM-like"/>
</dbReference>
<dbReference type="InterPro" id="IPR023198">
    <property type="entry name" value="PGP-like_dom2"/>
</dbReference>
<evidence type="ECO:0000313" key="5">
    <source>
        <dbReference type="EMBL" id="MDW0110580.1"/>
    </source>
</evidence>
<dbReference type="Pfam" id="PF13419">
    <property type="entry name" value="HAD_2"/>
    <property type="match status" value="1"/>
</dbReference>
<dbReference type="Gene3D" id="3.40.50.1000">
    <property type="entry name" value="HAD superfamily/HAD-like"/>
    <property type="match status" value="1"/>
</dbReference>
<keyword evidence="3" id="KW-0479">Metal-binding</keyword>
<keyword evidence="6" id="KW-1185">Reference proteome</keyword>